<dbReference type="AlphaFoldDB" id="A0A2I2KPJ2"/>
<gene>
    <name evidence="4" type="ORF">FRACA_1960010</name>
</gene>
<dbReference type="Gene3D" id="2.30.30.110">
    <property type="match status" value="1"/>
</dbReference>
<feature type="region of interest" description="Disordered" evidence="3">
    <location>
        <begin position="1"/>
        <end position="113"/>
    </location>
</feature>
<evidence type="ECO:0000256" key="2">
    <source>
        <dbReference type="ARBA" id="ARBA00022649"/>
    </source>
</evidence>
<keyword evidence="2" id="KW-1277">Toxin-antitoxin system</keyword>
<feature type="compositionally biased region" description="Low complexity" evidence="3">
    <location>
        <begin position="35"/>
        <end position="59"/>
    </location>
</feature>
<dbReference type="InterPro" id="IPR011067">
    <property type="entry name" value="Plasmid_toxin/cell-grow_inhib"/>
</dbReference>
<sequence>MGLLGDLIRTVSDLLSSGRRGEAPSREGGREGGRRPTAPSTTRATAPPRARSASPSSVAARRRPTRQRARPSRANAEVSPGESGPNATVEVDPGGIGPVRMSYSPQSDGAPDPGEIVWTWVPFEENDGRGKDRPVLVVAVEPAGTCLAVQLTSRNHDGDGDFVSVGAGGWDGEHRPSWVNLERVIRVHEDGMRRESTALPREPFERVTDRLSQRYGWPTA</sequence>
<reference evidence="4 5" key="1">
    <citation type="submission" date="2017-06" db="EMBL/GenBank/DDBJ databases">
        <authorList>
            <person name="Kim H.J."/>
            <person name="Triplett B.A."/>
        </authorList>
    </citation>
    <scope>NUCLEOTIDE SEQUENCE [LARGE SCALE GENOMIC DNA]</scope>
    <source>
        <strain evidence="4">FRACA_ARgP5</strain>
    </source>
</reference>
<dbReference type="GO" id="GO:0003677">
    <property type="term" value="F:DNA binding"/>
    <property type="evidence" value="ECO:0007669"/>
    <property type="project" value="InterPro"/>
</dbReference>
<dbReference type="Proteomes" id="UP000234331">
    <property type="component" value="Unassembled WGS sequence"/>
</dbReference>
<dbReference type="Pfam" id="PF02452">
    <property type="entry name" value="PemK_toxin"/>
    <property type="match status" value="1"/>
</dbReference>
<keyword evidence="5" id="KW-1185">Reference proteome</keyword>
<organism evidence="4 5">
    <name type="scientific">Frankia canadensis</name>
    <dbReference type="NCBI Taxonomy" id="1836972"/>
    <lineage>
        <taxon>Bacteria</taxon>
        <taxon>Bacillati</taxon>
        <taxon>Actinomycetota</taxon>
        <taxon>Actinomycetes</taxon>
        <taxon>Frankiales</taxon>
        <taxon>Frankiaceae</taxon>
        <taxon>Frankia</taxon>
    </lineage>
</organism>
<name>A0A2I2KPJ2_9ACTN</name>
<accession>A0A2I2KPJ2</accession>
<proteinExistence type="inferred from homology"/>
<evidence type="ECO:0000313" key="4">
    <source>
        <dbReference type="EMBL" id="SNQ47572.1"/>
    </source>
</evidence>
<dbReference type="EMBL" id="FZMO01000108">
    <property type="protein sequence ID" value="SNQ47572.1"/>
    <property type="molecule type" value="Genomic_DNA"/>
</dbReference>
<comment type="similarity">
    <text evidence="1">Belongs to the PemK/MazF family.</text>
</comment>
<dbReference type="SUPFAM" id="SSF50118">
    <property type="entry name" value="Cell growth inhibitor/plasmid maintenance toxic component"/>
    <property type="match status" value="1"/>
</dbReference>
<feature type="compositionally biased region" description="Basic residues" evidence="3">
    <location>
        <begin position="60"/>
        <end position="71"/>
    </location>
</feature>
<evidence type="ECO:0000256" key="1">
    <source>
        <dbReference type="ARBA" id="ARBA00007521"/>
    </source>
</evidence>
<feature type="compositionally biased region" description="Basic and acidic residues" evidence="3">
    <location>
        <begin position="19"/>
        <end position="34"/>
    </location>
</feature>
<evidence type="ECO:0000313" key="5">
    <source>
        <dbReference type="Proteomes" id="UP000234331"/>
    </source>
</evidence>
<dbReference type="InterPro" id="IPR003477">
    <property type="entry name" value="PemK-like"/>
</dbReference>
<evidence type="ECO:0000256" key="3">
    <source>
        <dbReference type="SAM" id="MobiDB-lite"/>
    </source>
</evidence>
<protein>
    <submittedName>
        <fullName evidence="4">PemK-like protein</fullName>
    </submittedName>
</protein>